<evidence type="ECO:0000256" key="2">
    <source>
        <dbReference type="ARBA" id="ARBA00022517"/>
    </source>
</evidence>
<dbReference type="InterPro" id="IPR036976">
    <property type="entry name" value="RimM_N_sf"/>
</dbReference>
<dbReference type="PANTHER" id="PTHR33692">
    <property type="entry name" value="RIBOSOME MATURATION FACTOR RIMM"/>
    <property type="match status" value="1"/>
</dbReference>
<reference evidence="7" key="1">
    <citation type="submission" date="2015-10" db="EMBL/GenBank/DDBJ databases">
        <authorList>
            <person name="Gilbert D.G."/>
        </authorList>
    </citation>
    <scope>NUCLEOTIDE SEQUENCE</scope>
</reference>
<gene>
    <name evidence="7" type="ORF">MGWOODY_Mmi349</name>
</gene>
<dbReference type="InterPro" id="IPR009000">
    <property type="entry name" value="Transl_B-barrel_sf"/>
</dbReference>
<dbReference type="Gene3D" id="2.40.30.60">
    <property type="entry name" value="RimM"/>
    <property type="match status" value="1"/>
</dbReference>
<dbReference type="PANTHER" id="PTHR33692:SF1">
    <property type="entry name" value="RIBOSOME MATURATION FACTOR RIMM"/>
    <property type="match status" value="1"/>
</dbReference>
<sequence>MKNKLFAIAKITRAAGLKGEVGVRPLVRQFDDYVTVKPLFIGFDPNIARDVKLEKVSGVEKKRRFLFNGMKTRDEAESMIGQLLFVSVTDSDPINMISPDLLGASVVADNGEIIGELVDMISLPANDVYVIRHGKKEVLIPVIPEIVCSVDIQMGLVTITPMDGLLD</sequence>
<accession>A0A160VD55</accession>
<evidence type="ECO:0000256" key="3">
    <source>
        <dbReference type="ARBA" id="ARBA00022552"/>
    </source>
</evidence>
<dbReference type="EMBL" id="FAXC01000039">
    <property type="protein sequence ID" value="CUV08288.1"/>
    <property type="molecule type" value="Genomic_DNA"/>
</dbReference>
<keyword evidence="3" id="KW-0698">rRNA processing</keyword>
<dbReference type="InterPro" id="IPR011033">
    <property type="entry name" value="PRC_barrel-like_sf"/>
</dbReference>
<feature type="domain" description="RimM N-terminal" evidence="5">
    <location>
        <begin position="8"/>
        <end position="88"/>
    </location>
</feature>
<dbReference type="Pfam" id="PF24986">
    <property type="entry name" value="PRC_RimM"/>
    <property type="match status" value="1"/>
</dbReference>
<dbReference type="InterPro" id="IPR056792">
    <property type="entry name" value="PRC_RimM"/>
</dbReference>
<dbReference type="HAMAP" id="MF_00014">
    <property type="entry name" value="Ribosome_mat_RimM"/>
    <property type="match status" value="1"/>
</dbReference>
<dbReference type="GO" id="GO:0043022">
    <property type="term" value="F:ribosome binding"/>
    <property type="evidence" value="ECO:0007669"/>
    <property type="project" value="InterPro"/>
</dbReference>
<evidence type="ECO:0000256" key="4">
    <source>
        <dbReference type="ARBA" id="ARBA00023186"/>
    </source>
</evidence>
<dbReference type="AlphaFoldDB" id="A0A160VD55"/>
<dbReference type="SUPFAM" id="SSF50447">
    <property type="entry name" value="Translation proteins"/>
    <property type="match status" value="1"/>
</dbReference>
<name>A0A160VD55_9ZZZZ</name>
<dbReference type="SUPFAM" id="SSF50346">
    <property type="entry name" value="PRC-barrel domain"/>
    <property type="match status" value="1"/>
</dbReference>
<keyword evidence="4" id="KW-0143">Chaperone</keyword>
<keyword evidence="1" id="KW-0963">Cytoplasm</keyword>
<evidence type="ECO:0000313" key="7">
    <source>
        <dbReference type="EMBL" id="CUV08288.1"/>
    </source>
</evidence>
<proteinExistence type="inferred from homology"/>
<organism evidence="7">
    <name type="scientific">hydrothermal vent metagenome</name>
    <dbReference type="NCBI Taxonomy" id="652676"/>
    <lineage>
        <taxon>unclassified sequences</taxon>
        <taxon>metagenomes</taxon>
        <taxon>ecological metagenomes</taxon>
    </lineage>
</organism>
<dbReference type="InterPro" id="IPR002676">
    <property type="entry name" value="RimM_N"/>
</dbReference>
<evidence type="ECO:0000259" key="6">
    <source>
        <dbReference type="Pfam" id="PF24986"/>
    </source>
</evidence>
<evidence type="ECO:0000256" key="1">
    <source>
        <dbReference type="ARBA" id="ARBA00022490"/>
    </source>
</evidence>
<protein>
    <submittedName>
        <fullName evidence="7">16S rRNA processing protein RimM</fullName>
    </submittedName>
</protein>
<dbReference type="GO" id="GO:0005840">
    <property type="term" value="C:ribosome"/>
    <property type="evidence" value="ECO:0007669"/>
    <property type="project" value="InterPro"/>
</dbReference>
<feature type="domain" description="Ribosome maturation factor RimM PRC barrel" evidence="6">
    <location>
        <begin position="100"/>
        <end position="165"/>
    </location>
</feature>
<dbReference type="GO" id="GO:0006364">
    <property type="term" value="P:rRNA processing"/>
    <property type="evidence" value="ECO:0007669"/>
    <property type="project" value="UniProtKB-KW"/>
</dbReference>
<dbReference type="Pfam" id="PF01782">
    <property type="entry name" value="RimM"/>
    <property type="match status" value="1"/>
</dbReference>
<dbReference type="Gene3D" id="2.30.30.240">
    <property type="entry name" value="PRC-barrel domain"/>
    <property type="match status" value="1"/>
</dbReference>
<keyword evidence="2" id="KW-0690">Ribosome biogenesis</keyword>
<evidence type="ECO:0000259" key="5">
    <source>
        <dbReference type="Pfam" id="PF01782"/>
    </source>
</evidence>
<dbReference type="InterPro" id="IPR011961">
    <property type="entry name" value="RimM"/>
</dbReference>
<dbReference type="NCBIfam" id="TIGR02273">
    <property type="entry name" value="16S_RimM"/>
    <property type="match status" value="1"/>
</dbReference>